<reference evidence="1 2" key="1">
    <citation type="submission" date="2017-06" db="EMBL/GenBank/DDBJ databases">
        <title>Draft genome sequence of anaerobic fermentative bacterium Anaeromicrobium sediminis DY2726D isolated from West Pacific Ocean sediments.</title>
        <authorList>
            <person name="Zeng X."/>
        </authorList>
    </citation>
    <scope>NUCLEOTIDE SEQUENCE [LARGE SCALE GENOMIC DNA]</scope>
    <source>
        <strain evidence="1 2">DY2726D</strain>
    </source>
</reference>
<dbReference type="AlphaFoldDB" id="A0A267MPT8"/>
<name>A0A267MPT8_9FIRM</name>
<dbReference type="Proteomes" id="UP000216024">
    <property type="component" value="Unassembled WGS sequence"/>
</dbReference>
<dbReference type="OrthoDB" id="2677749at2"/>
<dbReference type="RefSeq" id="WP_095131283.1">
    <property type="nucleotide sequence ID" value="NZ_NIBG01000002.1"/>
</dbReference>
<gene>
    <name evidence="1" type="ORF">CCE28_04220</name>
</gene>
<organism evidence="1 2">
    <name type="scientific">Anaeromicrobium sediminis</name>
    <dbReference type="NCBI Taxonomy" id="1478221"/>
    <lineage>
        <taxon>Bacteria</taxon>
        <taxon>Bacillati</taxon>
        <taxon>Bacillota</taxon>
        <taxon>Clostridia</taxon>
        <taxon>Peptostreptococcales</taxon>
        <taxon>Thermotaleaceae</taxon>
        <taxon>Anaeromicrobium</taxon>
    </lineage>
</organism>
<dbReference type="EMBL" id="NIBG01000002">
    <property type="protein sequence ID" value="PAB60750.1"/>
    <property type="molecule type" value="Genomic_DNA"/>
</dbReference>
<evidence type="ECO:0000313" key="1">
    <source>
        <dbReference type="EMBL" id="PAB60750.1"/>
    </source>
</evidence>
<proteinExistence type="predicted"/>
<comment type="caution">
    <text evidence="1">The sequence shown here is derived from an EMBL/GenBank/DDBJ whole genome shotgun (WGS) entry which is preliminary data.</text>
</comment>
<keyword evidence="2" id="KW-1185">Reference proteome</keyword>
<protein>
    <submittedName>
        <fullName evidence="1">Uncharacterized protein</fullName>
    </submittedName>
</protein>
<accession>A0A267MPT8</accession>
<sequence>MDLSDNRIIIERLIERYDYRGAIEIMEIEGILNHKALKILYSCKHRLNFDFKSAMEEIEKIKPNSRDKTIKMLETYMKLLQYGSAEEIFSELIENTKIQLLSSRYIDFLSRVYRLKEAILKYIFIVNHTGKEKFSFMDEGVQKKAILKILKKRYKIYNPNLSLGVTQYINKHLYSDKRYVRVLSILNSTKMNNIIELRHNSISGHGFLGVSRQILNDIYGDPFEIVDDFIYILDSLNVKIYKNQFDRVNRYLIDEIERDMYYNCLKAK</sequence>
<evidence type="ECO:0000313" key="2">
    <source>
        <dbReference type="Proteomes" id="UP000216024"/>
    </source>
</evidence>